<feature type="region of interest" description="Disordered" evidence="1">
    <location>
        <begin position="113"/>
        <end position="134"/>
    </location>
</feature>
<gene>
    <name evidence="2" type="ORF">PG996_012659</name>
</gene>
<evidence type="ECO:0000313" key="2">
    <source>
        <dbReference type="EMBL" id="KAK8053358.1"/>
    </source>
</evidence>
<proteinExistence type="predicted"/>
<protein>
    <submittedName>
        <fullName evidence="2">Uncharacterized protein</fullName>
    </submittedName>
</protein>
<keyword evidence="3" id="KW-1185">Reference proteome</keyword>
<evidence type="ECO:0000313" key="3">
    <source>
        <dbReference type="Proteomes" id="UP001446871"/>
    </source>
</evidence>
<dbReference type="EMBL" id="JAQQWM010000008">
    <property type="protein sequence ID" value="KAK8053358.1"/>
    <property type="molecule type" value="Genomic_DNA"/>
</dbReference>
<dbReference type="Proteomes" id="UP001446871">
    <property type="component" value="Unassembled WGS sequence"/>
</dbReference>
<sequence length="252" mass="27482">MRSRPHTPPAPLTPPLGQLNPYIPNQDSPTLPLRTHSVDLDGGDEDSSSSANLGTPLADLDHDTSRLLQPSLHRVRIQGQLAFVRRVSVVSFQGALPNHDVYGQHVPLMAFRSDTDIGGGGGGSSNQSGPGNQIRTKKTVHWLSSVEVHRNGRSLTAVAEDDEEDVMVREQDTRLRGYGIGGAGNIRKSHPSDTVLALPPGLTIDGTGIREVHGGDRRLDEVLTYEHSVCELLDTQVRLEEVECRRLHRPTQ</sequence>
<reference evidence="2 3" key="1">
    <citation type="submission" date="2023-01" db="EMBL/GenBank/DDBJ databases">
        <title>Analysis of 21 Apiospora genomes using comparative genomics revels a genus with tremendous synthesis potential of carbohydrate active enzymes and secondary metabolites.</title>
        <authorList>
            <person name="Sorensen T."/>
        </authorList>
    </citation>
    <scope>NUCLEOTIDE SEQUENCE [LARGE SCALE GENOMIC DNA]</scope>
    <source>
        <strain evidence="2 3">CBS 83171</strain>
    </source>
</reference>
<feature type="region of interest" description="Disordered" evidence="1">
    <location>
        <begin position="1"/>
        <end position="58"/>
    </location>
</feature>
<name>A0ABR1U5Z8_9PEZI</name>
<accession>A0ABR1U5Z8</accession>
<evidence type="ECO:0000256" key="1">
    <source>
        <dbReference type="SAM" id="MobiDB-lite"/>
    </source>
</evidence>
<organism evidence="2 3">
    <name type="scientific">Apiospora saccharicola</name>
    <dbReference type="NCBI Taxonomy" id="335842"/>
    <lineage>
        <taxon>Eukaryota</taxon>
        <taxon>Fungi</taxon>
        <taxon>Dikarya</taxon>
        <taxon>Ascomycota</taxon>
        <taxon>Pezizomycotina</taxon>
        <taxon>Sordariomycetes</taxon>
        <taxon>Xylariomycetidae</taxon>
        <taxon>Amphisphaeriales</taxon>
        <taxon>Apiosporaceae</taxon>
        <taxon>Apiospora</taxon>
    </lineage>
</organism>
<feature type="compositionally biased region" description="Pro residues" evidence="1">
    <location>
        <begin position="1"/>
        <end position="14"/>
    </location>
</feature>
<comment type="caution">
    <text evidence="2">The sequence shown here is derived from an EMBL/GenBank/DDBJ whole genome shotgun (WGS) entry which is preliminary data.</text>
</comment>